<dbReference type="RefSeq" id="XP_003054934.1">
    <property type="nucleotide sequence ID" value="XM_003054888.1"/>
</dbReference>
<feature type="transmembrane region" description="Helical" evidence="1">
    <location>
        <begin position="35"/>
        <end position="54"/>
    </location>
</feature>
<dbReference type="SUPFAM" id="SSF53474">
    <property type="entry name" value="alpha/beta-Hydrolases"/>
    <property type="match status" value="1"/>
</dbReference>
<dbReference type="STRING" id="564608.C1MHC5"/>
<name>C1MHC5_MICPC</name>
<dbReference type="AlphaFoldDB" id="C1MHC5"/>
<accession>C1MHC5</accession>
<keyword evidence="1" id="KW-1133">Transmembrane helix</keyword>
<dbReference type="Gene3D" id="3.40.50.1820">
    <property type="entry name" value="alpha/beta hydrolase"/>
    <property type="match status" value="1"/>
</dbReference>
<dbReference type="EMBL" id="GG663735">
    <property type="protein sequence ID" value="EEH60186.1"/>
    <property type="molecule type" value="Genomic_DNA"/>
</dbReference>
<organism evidence="3">
    <name type="scientific">Micromonas pusilla (strain CCMP1545)</name>
    <name type="common">Picoplanktonic green alga</name>
    <dbReference type="NCBI Taxonomy" id="564608"/>
    <lineage>
        <taxon>Eukaryota</taxon>
        <taxon>Viridiplantae</taxon>
        <taxon>Chlorophyta</taxon>
        <taxon>Mamiellophyceae</taxon>
        <taxon>Mamiellales</taxon>
        <taxon>Mamiellaceae</taxon>
        <taxon>Micromonas</taxon>
    </lineage>
</organism>
<dbReference type="InterPro" id="IPR029058">
    <property type="entry name" value="AB_hydrolase_fold"/>
</dbReference>
<keyword evidence="1" id="KW-0472">Membrane</keyword>
<dbReference type="KEGG" id="mpp:MICPUCDRAFT_49361"/>
<reference evidence="2 3" key="1">
    <citation type="journal article" date="2009" name="Science">
        <title>Green evolution and dynamic adaptations revealed by genomes of the marine picoeukaryotes Micromonas.</title>
        <authorList>
            <person name="Worden A.Z."/>
            <person name="Lee J.H."/>
            <person name="Mock T."/>
            <person name="Rouze P."/>
            <person name="Simmons M.P."/>
            <person name="Aerts A.L."/>
            <person name="Allen A.E."/>
            <person name="Cuvelier M.L."/>
            <person name="Derelle E."/>
            <person name="Everett M.V."/>
            <person name="Foulon E."/>
            <person name="Grimwood J."/>
            <person name="Gundlach H."/>
            <person name="Henrissat B."/>
            <person name="Napoli C."/>
            <person name="McDonald S.M."/>
            <person name="Parker M.S."/>
            <person name="Rombauts S."/>
            <person name="Salamov A."/>
            <person name="Von Dassow P."/>
            <person name="Badger J.H."/>
            <person name="Coutinho P.M."/>
            <person name="Demir E."/>
            <person name="Dubchak I."/>
            <person name="Gentemann C."/>
            <person name="Eikrem W."/>
            <person name="Gready J.E."/>
            <person name="John U."/>
            <person name="Lanier W."/>
            <person name="Lindquist E.A."/>
            <person name="Lucas S."/>
            <person name="Mayer K.F."/>
            <person name="Moreau H."/>
            <person name="Not F."/>
            <person name="Otillar R."/>
            <person name="Panaud O."/>
            <person name="Pangilinan J."/>
            <person name="Paulsen I."/>
            <person name="Piegu B."/>
            <person name="Poliakov A."/>
            <person name="Robbens S."/>
            <person name="Schmutz J."/>
            <person name="Toulza E."/>
            <person name="Wyss T."/>
            <person name="Zelensky A."/>
            <person name="Zhou K."/>
            <person name="Armbrust E.V."/>
            <person name="Bhattacharya D."/>
            <person name="Goodenough U.W."/>
            <person name="Van de Peer Y."/>
            <person name="Grigoriev I.V."/>
        </authorList>
    </citation>
    <scope>NUCLEOTIDE SEQUENCE [LARGE SCALE GENOMIC DNA]</scope>
    <source>
        <strain evidence="2 3">CCMP1545</strain>
    </source>
</reference>
<evidence type="ECO:0000313" key="2">
    <source>
        <dbReference type="EMBL" id="EEH60186.1"/>
    </source>
</evidence>
<keyword evidence="1" id="KW-0812">Transmembrane</keyword>
<dbReference type="OrthoDB" id="10249433at2759"/>
<dbReference type="PANTHER" id="PTHR12277">
    <property type="entry name" value="ALPHA/BETA HYDROLASE DOMAIN-CONTAINING PROTEIN"/>
    <property type="match status" value="1"/>
</dbReference>
<proteinExistence type="predicted"/>
<dbReference type="eggNOG" id="KOG4391">
    <property type="taxonomic scope" value="Eukaryota"/>
</dbReference>
<evidence type="ECO:0000313" key="3">
    <source>
        <dbReference type="Proteomes" id="UP000001876"/>
    </source>
</evidence>
<evidence type="ECO:0000256" key="1">
    <source>
        <dbReference type="SAM" id="Phobius"/>
    </source>
</evidence>
<dbReference type="Proteomes" id="UP000001876">
    <property type="component" value="Unassembled WGS sequence"/>
</dbReference>
<dbReference type="GeneID" id="9680963"/>
<protein>
    <submittedName>
        <fullName evidence="2">Predicted protein</fullName>
    </submittedName>
</protein>
<dbReference type="OMA" id="WLPEQGY"/>
<keyword evidence="3" id="KW-1185">Reference proteome</keyword>
<sequence>MSTPGRKASNPGAAPGGPVGTAAKLTAMAFTTTKTVATVAGCGYVGVCALLYFVQRKLQYFPTREDSPAVRTLPEPCRDIEEIAIRTSDGETLKAWHWPAPSNGKHKKVNVLQLHGNAGSRHNRLYWAHHLRNKLGCGVTLLDYRGYGGSTGVVTEPGMIKDGVAGVQWASTRAAEDGCKLVLHLESIGSGAGVCALGAMADAGDAAGKTVAGVVAEGGLSSCVEIAEKIFTWLPLRLLMKDKWLGVCRAAGKLSPSMPFLSIHGEKDEIVPLWCGKKLFAAVAGEEGKNKIFHEVPRGGHNNLMEMPGYFPKLDAFYTKVEEA</sequence>
<gene>
    <name evidence="2" type="ORF">MICPUCDRAFT_49361</name>
</gene>